<dbReference type="Proteomes" id="UP000515734">
    <property type="component" value="Chromosome"/>
</dbReference>
<reference evidence="1 2" key="1">
    <citation type="submission" date="2020-07" db="EMBL/GenBank/DDBJ databases">
        <title>Complete genome sequence of Mycolicibacterium litorale like strain isolated from cardiac implantable electronic device infection.</title>
        <authorList>
            <person name="Fukano H."/>
            <person name="Miyama H."/>
            <person name="Hoshino Y."/>
        </authorList>
    </citation>
    <scope>NUCLEOTIDE SEQUENCE [LARGE SCALE GENOMIC DNA]</scope>
    <source>
        <strain evidence="1 2">NIIDNTM18</strain>
    </source>
</reference>
<dbReference type="EMBL" id="AP023287">
    <property type="protein sequence ID" value="BCI50755.1"/>
    <property type="molecule type" value="Genomic_DNA"/>
</dbReference>
<evidence type="ECO:0000313" key="1">
    <source>
        <dbReference type="EMBL" id="BCI50755.1"/>
    </source>
</evidence>
<organism evidence="1 2">
    <name type="scientific">Mycolicibacterium litorale</name>
    <dbReference type="NCBI Taxonomy" id="758802"/>
    <lineage>
        <taxon>Bacteria</taxon>
        <taxon>Bacillati</taxon>
        <taxon>Actinomycetota</taxon>
        <taxon>Actinomycetes</taxon>
        <taxon>Mycobacteriales</taxon>
        <taxon>Mycobacteriaceae</taxon>
        <taxon>Mycolicibacterium</taxon>
    </lineage>
</organism>
<evidence type="ECO:0000313" key="2">
    <source>
        <dbReference type="Proteomes" id="UP000515734"/>
    </source>
</evidence>
<gene>
    <name evidence="1" type="ORF">NIIDNTM18_00330</name>
</gene>
<dbReference type="AlphaFoldDB" id="A0A6S6NXM8"/>
<proteinExistence type="predicted"/>
<protein>
    <recommendedName>
        <fullName evidence="3">Transposase</fullName>
    </recommendedName>
</protein>
<evidence type="ECO:0008006" key="3">
    <source>
        <dbReference type="Google" id="ProtNLM"/>
    </source>
</evidence>
<accession>A0A6S6NXM8</accession>
<dbReference type="RefSeq" id="WP_185293819.1">
    <property type="nucleotide sequence ID" value="NZ_AP023287.1"/>
</dbReference>
<name>A0A6S6NXM8_9MYCO</name>
<sequence>MIRDREPLCTFSDSVFTTALNMIAKSSVAQLIDDHYQHNVHPGGRRSGIRYTSTAVLVALLVRFLAGLPFSLRGAMDTIGAFTPQQLYAVGMADQDCAAIHSDAAREYKRFHRFWALRMQPLDPDWDLPSRRMTNAEFKALLRKRSEQDRHRCAAADERLTRLINDLLYGSVEHQRPDDCDGDVVVDETIINTAGPGGTLGVKDDRYRGASSIAKYWVREKDRTLHNTESTTGPAGPREIKASGFGVGATFVTRVARRDALHAEPPVFIGMDVHAPTGASIQGLATALAHARRTGLDARREGRTRWPLLTADMGYNNKTGFGELMLTTRYSPVVRYPSPWSVSFPSANPPGAPVGPPPGPIHYAGAFYCPAVADRIQGHRTPKTEELLKHDNFRSHDRRLRAIYPFLMGHHTRPTLAAVRRGRPRLGQDAPVAAKVRLVCPAALGAVKCPLKPESLNTDTVGIPLAQPDWAAHDLACCAKSSTTVTLTADQLRLAQWDLVPGSWEHTLYFEAARALTEQRFSQLKSKYVAGLDELTTGPRRTPMIKIAIALAAVTANIRAQQDHHRSSRRRESIDIRMRQLTADLGHPPARIPPRS</sequence>